<comment type="caution">
    <text evidence="7">The sequence shown here is derived from an EMBL/GenBank/DDBJ whole genome shotgun (WGS) entry which is preliminary data.</text>
</comment>
<dbReference type="SMART" id="SM01401">
    <property type="entry name" value="Sds3"/>
    <property type="match status" value="1"/>
</dbReference>
<keyword evidence="3" id="KW-0805">Transcription regulation</keyword>
<dbReference type="GO" id="GO:0010468">
    <property type="term" value="P:regulation of gene expression"/>
    <property type="evidence" value="ECO:0007669"/>
    <property type="project" value="UniProtKB-ARBA"/>
</dbReference>
<sequence>MLEAPAHRAAKQNSKTRALTQAKLAAAATAAAMTADRKGEVPTQKNHTGEVPNGVAHDTQPSPPLQDHDVEMKDANAQDQDEEETHTTGTRKGVDQEDLDGGLLDGALDDVEEEEEEDDDEDLGHDTEDTEVGHANEHDNDNENESGFSDEDEHMNGPEADEEDKEESPIEPNDVSSHETQEEEEEEEEHEDNHVAKTVHQDADLEDVSMAEENDESAQAHSDDSDSEHPGAEGSEHEGEEEDDDDDDGEDGEEDDDEEEDGEDEEEGSAAPEDDDDNEDEEEEEAPLPPPPPVVKKEITLSQKPTLNRPQVIEEELKDSGDDLSDLSEFDDTDDSDEDDEIAQSKTKAGSSSASGPGSTTITTSTRAAAAAAAAAVTATSVSARAAARGLGRKKSLRETSAELKHEIDKAETVGQEEEAQKTGSRTRQGGSPKTARSKSKTAEVQQPDKGSGSEAQGEEEGVKVQGEDEEEEEAHYEEEDLEAKQVHREALEALTSIEVEFATLRDRMYDERMLELDREVDMINLGTHPELSSLMREIHEKREQRLQIARAWRTHKGEIAQCQFEIAEYQAHCTFQSSRRNTRADLTRELGHRQRTLILDLTRMTNDRKRKVMADKVVLVKARKQKRIEANNLSLISERRGFPVNSPLRMVTTTELDEDFSAMGLSRPVTATIVNIESRPQMLAQRPVGQVVPTSVVHSPAPHQHGPMSGSKWAQSQNEYSTGDEKEVEIHSDAPRCNVDGIWYKPNDAVVVLDAALGKYSAKYLYLSNDEILLQKTDGSKTRLPLNMFRSKKLYMQPRS</sequence>
<dbReference type="Pfam" id="PF08598">
    <property type="entry name" value="Sds3"/>
    <property type="match status" value="1"/>
</dbReference>
<feature type="region of interest" description="Disordered" evidence="6">
    <location>
        <begin position="1"/>
        <end position="485"/>
    </location>
</feature>
<feature type="compositionally biased region" description="Low complexity" evidence="6">
    <location>
        <begin position="345"/>
        <end position="389"/>
    </location>
</feature>
<feature type="compositionally biased region" description="Polar residues" evidence="6">
    <location>
        <begin position="422"/>
        <end position="432"/>
    </location>
</feature>
<feature type="compositionally biased region" description="Basic and acidic residues" evidence="6">
    <location>
        <begin position="397"/>
        <end position="412"/>
    </location>
</feature>
<dbReference type="EMBL" id="JAAAUY010000198">
    <property type="protein sequence ID" value="KAF9333517.1"/>
    <property type="molecule type" value="Genomic_DNA"/>
</dbReference>
<feature type="compositionally biased region" description="Acidic residues" evidence="6">
    <location>
        <begin position="142"/>
        <end position="166"/>
    </location>
</feature>
<feature type="compositionally biased region" description="Acidic residues" evidence="6">
    <location>
        <begin position="238"/>
        <end position="286"/>
    </location>
</feature>
<feature type="compositionally biased region" description="Acidic residues" evidence="6">
    <location>
        <begin position="468"/>
        <end position="482"/>
    </location>
</feature>
<accession>A0A9P5SM64</accession>
<dbReference type="InterPro" id="IPR013907">
    <property type="entry name" value="Sds3"/>
</dbReference>
<feature type="compositionally biased region" description="Acidic residues" evidence="6">
    <location>
        <begin position="181"/>
        <end position="190"/>
    </location>
</feature>
<keyword evidence="5" id="KW-0539">Nucleus</keyword>
<organism evidence="7 8">
    <name type="scientific">Podila minutissima</name>
    <dbReference type="NCBI Taxonomy" id="64525"/>
    <lineage>
        <taxon>Eukaryota</taxon>
        <taxon>Fungi</taxon>
        <taxon>Fungi incertae sedis</taxon>
        <taxon>Mucoromycota</taxon>
        <taxon>Mortierellomycotina</taxon>
        <taxon>Mortierellomycetes</taxon>
        <taxon>Mortierellales</taxon>
        <taxon>Mortierellaceae</taxon>
        <taxon>Podila</taxon>
    </lineage>
</organism>
<feature type="compositionally biased region" description="Basic and acidic residues" evidence="6">
    <location>
        <begin position="124"/>
        <end position="141"/>
    </location>
</feature>
<proteinExistence type="predicted"/>
<evidence type="ECO:0000256" key="4">
    <source>
        <dbReference type="ARBA" id="ARBA00023163"/>
    </source>
</evidence>
<dbReference type="AlphaFoldDB" id="A0A9P5SM64"/>
<evidence type="ECO:0008006" key="9">
    <source>
        <dbReference type="Google" id="ProtNLM"/>
    </source>
</evidence>
<protein>
    <recommendedName>
        <fullName evidence="9">Sds3-like-domain-containing protein</fullName>
    </recommendedName>
</protein>
<evidence type="ECO:0000256" key="2">
    <source>
        <dbReference type="ARBA" id="ARBA00022491"/>
    </source>
</evidence>
<feature type="compositionally biased region" description="Low complexity" evidence="6">
    <location>
        <begin position="16"/>
        <end position="34"/>
    </location>
</feature>
<gene>
    <name evidence="7" type="ORF">BG006_003496</name>
</gene>
<feature type="compositionally biased region" description="Acidic residues" evidence="6">
    <location>
        <begin position="204"/>
        <end position="216"/>
    </location>
</feature>
<dbReference type="GO" id="GO:0005654">
    <property type="term" value="C:nucleoplasm"/>
    <property type="evidence" value="ECO:0007669"/>
    <property type="project" value="UniProtKB-ARBA"/>
</dbReference>
<name>A0A9P5SM64_9FUNG</name>
<comment type="subcellular location">
    <subcellularLocation>
        <location evidence="1">Nucleus</location>
    </subcellularLocation>
</comment>
<feature type="compositionally biased region" description="Acidic residues" evidence="6">
    <location>
        <begin position="313"/>
        <end position="342"/>
    </location>
</feature>
<dbReference type="Proteomes" id="UP000696485">
    <property type="component" value="Unassembled WGS sequence"/>
</dbReference>
<feature type="compositionally biased region" description="Acidic residues" evidence="6">
    <location>
        <begin position="107"/>
        <end position="123"/>
    </location>
</feature>
<evidence type="ECO:0000256" key="3">
    <source>
        <dbReference type="ARBA" id="ARBA00023015"/>
    </source>
</evidence>
<feature type="compositionally biased region" description="Polar residues" evidence="6">
    <location>
        <begin position="300"/>
        <end position="309"/>
    </location>
</feature>
<reference evidence="7" key="1">
    <citation type="journal article" date="2020" name="Fungal Divers.">
        <title>Resolving the Mortierellaceae phylogeny through synthesis of multi-gene phylogenetics and phylogenomics.</title>
        <authorList>
            <person name="Vandepol N."/>
            <person name="Liber J."/>
            <person name="Desiro A."/>
            <person name="Na H."/>
            <person name="Kennedy M."/>
            <person name="Barry K."/>
            <person name="Grigoriev I.V."/>
            <person name="Miller A.N."/>
            <person name="O'Donnell K."/>
            <person name="Stajich J.E."/>
            <person name="Bonito G."/>
        </authorList>
    </citation>
    <scope>NUCLEOTIDE SEQUENCE</scope>
    <source>
        <strain evidence="7">NVP1</strain>
    </source>
</reference>
<evidence type="ECO:0000313" key="8">
    <source>
        <dbReference type="Proteomes" id="UP000696485"/>
    </source>
</evidence>
<evidence type="ECO:0000256" key="1">
    <source>
        <dbReference type="ARBA" id="ARBA00004123"/>
    </source>
</evidence>
<evidence type="ECO:0000313" key="7">
    <source>
        <dbReference type="EMBL" id="KAF9333517.1"/>
    </source>
</evidence>
<feature type="compositionally biased region" description="Basic and acidic residues" evidence="6">
    <location>
        <begin position="221"/>
        <end position="237"/>
    </location>
</feature>
<evidence type="ECO:0000256" key="5">
    <source>
        <dbReference type="ARBA" id="ARBA00023242"/>
    </source>
</evidence>
<feature type="compositionally biased region" description="Basic and acidic residues" evidence="6">
    <location>
        <begin position="191"/>
        <end position="203"/>
    </location>
</feature>
<keyword evidence="4" id="KW-0804">Transcription</keyword>
<feature type="compositionally biased region" description="Basic and acidic residues" evidence="6">
    <location>
        <begin position="66"/>
        <end position="76"/>
    </location>
</feature>
<keyword evidence="2" id="KW-0678">Repressor</keyword>
<evidence type="ECO:0000256" key="6">
    <source>
        <dbReference type="SAM" id="MobiDB-lite"/>
    </source>
</evidence>
<keyword evidence="8" id="KW-1185">Reference proteome</keyword>